<dbReference type="PROSITE" id="PS51257">
    <property type="entry name" value="PROKAR_LIPOPROTEIN"/>
    <property type="match status" value="1"/>
</dbReference>
<keyword evidence="7" id="KW-1185">Reference proteome</keyword>
<evidence type="ECO:0000256" key="4">
    <source>
        <dbReference type="SAM" id="SignalP"/>
    </source>
</evidence>
<feature type="chain" id="PRO_5022247199" evidence="4">
    <location>
        <begin position="30"/>
        <end position="217"/>
    </location>
</feature>
<dbReference type="Pfam" id="PF00565">
    <property type="entry name" value="SNase"/>
    <property type="match status" value="1"/>
</dbReference>
<evidence type="ECO:0000313" key="7">
    <source>
        <dbReference type="Proteomes" id="UP000320225"/>
    </source>
</evidence>
<dbReference type="SUPFAM" id="SSF50199">
    <property type="entry name" value="Staphylococcal nuclease"/>
    <property type="match status" value="1"/>
</dbReference>
<protein>
    <submittedName>
        <fullName evidence="6">Nuclease</fullName>
    </submittedName>
</protein>
<dbReference type="GO" id="GO:0003676">
    <property type="term" value="F:nucleic acid binding"/>
    <property type="evidence" value="ECO:0007669"/>
    <property type="project" value="InterPro"/>
</dbReference>
<dbReference type="Proteomes" id="UP000320225">
    <property type="component" value="Unassembled WGS sequence"/>
</dbReference>
<dbReference type="InterPro" id="IPR016071">
    <property type="entry name" value="Staphylococal_nuclease_OB-fold"/>
</dbReference>
<dbReference type="PANTHER" id="PTHR12302:SF3">
    <property type="entry name" value="SERINE_THREONINE-PROTEIN KINASE 31"/>
    <property type="match status" value="1"/>
</dbReference>
<evidence type="ECO:0000259" key="5">
    <source>
        <dbReference type="PROSITE" id="PS50830"/>
    </source>
</evidence>
<evidence type="ECO:0000256" key="2">
    <source>
        <dbReference type="ARBA" id="ARBA00022759"/>
    </source>
</evidence>
<dbReference type="OrthoDB" id="9805504at2"/>
<dbReference type="EMBL" id="VJND01000007">
    <property type="protein sequence ID" value="TSE25471.1"/>
    <property type="molecule type" value="Genomic_DNA"/>
</dbReference>
<dbReference type="InterPro" id="IPR035437">
    <property type="entry name" value="SNase_OB-fold_sf"/>
</dbReference>
<feature type="signal peptide" evidence="4">
    <location>
        <begin position="1"/>
        <end position="29"/>
    </location>
</feature>
<keyword evidence="1" id="KW-0540">Nuclease</keyword>
<keyword evidence="3" id="KW-0378">Hydrolase</keyword>
<dbReference type="AlphaFoldDB" id="A0A554WPG5"/>
<dbReference type="Gene3D" id="2.40.50.90">
    <property type="match status" value="1"/>
</dbReference>
<dbReference type="SMART" id="SM00318">
    <property type="entry name" value="SNc"/>
    <property type="match status" value="1"/>
</dbReference>
<sequence>MGRANGRPRGRWLLALLLAGGLAACGGPAPPLQATAPADAPVVVAVHDGDTLRVRDAHGRVRTVRLAAIDAPELDQPGGAQAQAALQGWTLGRAVTLQERGDDRHGRRLAVVWRLQDDGSALELNLALLQQGWAWHYRAHADEQPLAERWRYAAAELAARRAGRGLWADPDAIPPWEWRRLKRRSPAPSRRAGAARTSGSCPCWSWAARRTRPRAAP</sequence>
<name>A0A554WPG5_9BURK</name>
<keyword evidence="2" id="KW-0255">Endonuclease</keyword>
<dbReference type="GO" id="GO:0004519">
    <property type="term" value="F:endonuclease activity"/>
    <property type="evidence" value="ECO:0007669"/>
    <property type="project" value="UniProtKB-KW"/>
</dbReference>
<gene>
    <name evidence="6" type="ORF">Tsedi_01388</name>
</gene>
<dbReference type="GO" id="GO:0016787">
    <property type="term" value="F:hydrolase activity"/>
    <property type="evidence" value="ECO:0007669"/>
    <property type="project" value="UniProtKB-KW"/>
</dbReference>
<dbReference type="RefSeq" id="WP_143895019.1">
    <property type="nucleotide sequence ID" value="NZ_VJND01000007.1"/>
</dbReference>
<feature type="domain" description="TNase-like" evidence="5">
    <location>
        <begin position="43"/>
        <end position="169"/>
    </location>
</feature>
<proteinExistence type="predicted"/>
<comment type="caution">
    <text evidence="6">The sequence shown here is derived from an EMBL/GenBank/DDBJ whole genome shotgun (WGS) entry which is preliminary data.</text>
</comment>
<accession>A0A554WPG5</accession>
<dbReference type="InterPro" id="IPR002071">
    <property type="entry name" value="Thermonucl_AS"/>
</dbReference>
<evidence type="ECO:0000256" key="3">
    <source>
        <dbReference type="ARBA" id="ARBA00022801"/>
    </source>
</evidence>
<reference evidence="6 7" key="1">
    <citation type="submission" date="2019-07" db="EMBL/GenBank/DDBJ databases">
        <title>Tepidimonas sediminis YIM 72259 draft genome.</title>
        <authorList>
            <person name="Da Costa M.S."/>
            <person name="Froufe H.J.C."/>
            <person name="Egas C."/>
            <person name="Albuquerque L."/>
        </authorList>
    </citation>
    <scope>NUCLEOTIDE SEQUENCE [LARGE SCALE GENOMIC DNA]</scope>
    <source>
        <strain evidence="6 7">YIM 72259</strain>
    </source>
</reference>
<dbReference type="PROSITE" id="PS50830">
    <property type="entry name" value="TNASE_3"/>
    <property type="match status" value="1"/>
</dbReference>
<evidence type="ECO:0000313" key="6">
    <source>
        <dbReference type="EMBL" id="TSE25471.1"/>
    </source>
</evidence>
<keyword evidence="4" id="KW-0732">Signal</keyword>
<organism evidence="6 7">
    <name type="scientific">Tepidimonas sediminis</name>
    <dbReference type="NCBI Taxonomy" id="2588941"/>
    <lineage>
        <taxon>Bacteria</taxon>
        <taxon>Pseudomonadati</taxon>
        <taxon>Pseudomonadota</taxon>
        <taxon>Betaproteobacteria</taxon>
        <taxon>Burkholderiales</taxon>
        <taxon>Tepidimonas</taxon>
    </lineage>
</organism>
<evidence type="ECO:0000256" key="1">
    <source>
        <dbReference type="ARBA" id="ARBA00022722"/>
    </source>
</evidence>
<dbReference type="PANTHER" id="PTHR12302">
    <property type="entry name" value="EBNA2 BINDING PROTEIN P100"/>
    <property type="match status" value="1"/>
</dbReference>
<dbReference type="PROSITE" id="PS01123">
    <property type="entry name" value="TNASE_1"/>
    <property type="match status" value="1"/>
</dbReference>